<dbReference type="HOGENOM" id="CLU_615173_0_0_10"/>
<keyword evidence="2" id="KW-1185">Reference proteome</keyword>
<protein>
    <submittedName>
        <fullName evidence="1">Uncharacterized protein</fullName>
    </submittedName>
</protein>
<reference evidence="1" key="1">
    <citation type="submission" date="2010-02" db="EMBL/GenBank/DDBJ databases">
        <title>The Genome Sequence of Prevotella oris strain C735.</title>
        <authorList>
            <consortium name="The Broad Institute Genome Sequencing Platform"/>
            <person name="Ward D."/>
            <person name="Feldgarden M."/>
            <person name="Earl A."/>
            <person name="Young S.K."/>
            <person name="Zeng Q."/>
            <person name="Koehrsen M."/>
            <person name="Alvarado L."/>
            <person name="Berlin A."/>
            <person name="Bochicchio J."/>
            <person name="Borenstein D."/>
            <person name="Chapman S.B."/>
            <person name="Chen Z."/>
            <person name="Engels R."/>
            <person name="Freedman E."/>
            <person name="Gellesch M."/>
            <person name="Goldberg J."/>
            <person name="Griggs A."/>
            <person name="Gujja S."/>
            <person name="Heilman E."/>
            <person name="Heiman D."/>
            <person name="Hepburn T."/>
            <person name="Howarth C."/>
            <person name="Jen D."/>
            <person name="Larson L."/>
            <person name="Mehta T."/>
            <person name="Park D."/>
            <person name="Pearson M."/>
            <person name="Roberts A."/>
            <person name="Saif S."/>
            <person name="Shea T."/>
            <person name="Shenoy N."/>
            <person name="Sisk P."/>
            <person name="Stolte C."/>
            <person name="Sykes S."/>
            <person name="Thomson T."/>
            <person name="Walk T."/>
            <person name="White J."/>
            <person name="Yandava C."/>
            <person name="Sibley C.D."/>
            <person name="Field T.R."/>
            <person name="Grinwis M."/>
            <person name="Eshaghurshan C.S."/>
            <person name="Surette M.G."/>
            <person name="Haas B."/>
            <person name="Nusbaum C."/>
            <person name="Birren B."/>
        </authorList>
    </citation>
    <scope>NUCLEOTIDE SEQUENCE [LARGE SCALE GENOMIC DNA]</scope>
    <source>
        <strain evidence="1">C735</strain>
    </source>
</reference>
<evidence type="ECO:0000313" key="1">
    <source>
        <dbReference type="EMBL" id="EFI49768.1"/>
    </source>
</evidence>
<gene>
    <name evidence="1" type="ORF">HMPREF0665_00495</name>
</gene>
<dbReference type="eggNOG" id="ENOG5032R6E">
    <property type="taxonomic scope" value="Bacteria"/>
</dbReference>
<sequence>MKQGKYILLMLLLIAMGNSCKEQHKKAQVDSTTDTVATVKKDLLRTYDKQIREYYDKRSDAGMEGIQVMSHEDQIYYTDIAIELTYEALKRMGFKSVDNETARKAIKKYYGVDVTQNNALQAPYDFRTFIFKNGNQVERSNQEKSMKSELYKEPIYFWDKNIYVPGYNYITFHPTIKQVVDIKGLADIDQEGADPKTIKHGKLYFGNYNKLLFYENEFIFHDSKKAFEWLKENDSDFLVGLLNNHGYDKNEDINKIAINQIQKEYASSSEIWMFHNTIVCKRETKHPHVEIREGLLKSILKLPATEGNKEWEILFNKYIDLLLDQEEEETIRPIANFTKKERYKVAAYLCYYLYKISKKNGYADTSLLGRALYYNNAFYKYIVDQHYFNLPGFEALCYKVYDDYDTDVKIRTHQDE</sequence>
<accession>D7NA11</accession>
<dbReference type="RefSeq" id="WP_004376610.1">
    <property type="nucleotide sequence ID" value="NZ_GL349564.1"/>
</dbReference>
<name>D7NA11_9BACT</name>
<dbReference type="Proteomes" id="UP000003805">
    <property type="component" value="Miscellaneous, Scaffold supercont1.1"/>
</dbReference>
<dbReference type="EMBL" id="GL349564">
    <property type="protein sequence ID" value="EFI49768.1"/>
    <property type="molecule type" value="Genomic_DNA"/>
</dbReference>
<dbReference type="AlphaFoldDB" id="D7NA11"/>
<organism evidence="1 2">
    <name type="scientific">Segatella oris C735</name>
    <dbReference type="NCBI Taxonomy" id="563008"/>
    <lineage>
        <taxon>Bacteria</taxon>
        <taxon>Pseudomonadati</taxon>
        <taxon>Bacteroidota</taxon>
        <taxon>Bacteroidia</taxon>
        <taxon>Bacteroidales</taxon>
        <taxon>Prevotellaceae</taxon>
        <taxon>Segatella</taxon>
    </lineage>
</organism>
<proteinExistence type="predicted"/>
<evidence type="ECO:0000313" key="2">
    <source>
        <dbReference type="Proteomes" id="UP000003805"/>
    </source>
</evidence>